<accession>A0A3A5HEM6</accession>
<organism evidence="2 3">
    <name type="scientific">Nocardioides cavernaquae</name>
    <dbReference type="NCBI Taxonomy" id="2321396"/>
    <lineage>
        <taxon>Bacteria</taxon>
        <taxon>Bacillati</taxon>
        <taxon>Actinomycetota</taxon>
        <taxon>Actinomycetes</taxon>
        <taxon>Propionibacteriales</taxon>
        <taxon>Nocardioidaceae</taxon>
        <taxon>Nocardioides</taxon>
    </lineage>
</organism>
<gene>
    <name evidence="2" type="ORF">D4739_14600</name>
</gene>
<evidence type="ECO:0000313" key="3">
    <source>
        <dbReference type="Proteomes" id="UP000276542"/>
    </source>
</evidence>
<dbReference type="InterPro" id="IPR027417">
    <property type="entry name" value="P-loop_NTPase"/>
</dbReference>
<dbReference type="GO" id="GO:0005524">
    <property type="term" value="F:ATP binding"/>
    <property type="evidence" value="ECO:0007669"/>
    <property type="project" value="UniProtKB-KW"/>
</dbReference>
<dbReference type="EMBL" id="QYRP01000002">
    <property type="protein sequence ID" value="RJS47975.1"/>
    <property type="molecule type" value="Genomic_DNA"/>
</dbReference>
<dbReference type="Pfam" id="PF00485">
    <property type="entry name" value="PRK"/>
    <property type="match status" value="1"/>
</dbReference>
<dbReference type="SUPFAM" id="SSF52540">
    <property type="entry name" value="P-loop containing nucleoside triphosphate hydrolases"/>
    <property type="match status" value="1"/>
</dbReference>
<keyword evidence="2" id="KW-0547">Nucleotide-binding</keyword>
<comment type="caution">
    <text evidence="2">The sequence shown here is derived from an EMBL/GenBank/DDBJ whole genome shotgun (WGS) entry which is preliminary data.</text>
</comment>
<keyword evidence="2" id="KW-0067">ATP-binding</keyword>
<dbReference type="GO" id="GO:0016301">
    <property type="term" value="F:kinase activity"/>
    <property type="evidence" value="ECO:0007669"/>
    <property type="project" value="InterPro"/>
</dbReference>
<evidence type="ECO:0000313" key="2">
    <source>
        <dbReference type="EMBL" id="RJS47975.1"/>
    </source>
</evidence>
<dbReference type="OrthoDB" id="3237545at2"/>
<dbReference type="AlphaFoldDB" id="A0A3A5HEM6"/>
<dbReference type="Proteomes" id="UP000276542">
    <property type="component" value="Unassembled WGS sequence"/>
</dbReference>
<name>A0A3A5HEM6_9ACTN</name>
<protein>
    <submittedName>
        <fullName evidence="2">ATP-binding cassette domain-containing protein</fullName>
    </submittedName>
</protein>
<dbReference type="InterPro" id="IPR006083">
    <property type="entry name" value="PRK/URK"/>
</dbReference>
<evidence type="ECO:0000259" key="1">
    <source>
        <dbReference type="Pfam" id="PF00485"/>
    </source>
</evidence>
<feature type="domain" description="Phosphoribulokinase/uridine kinase" evidence="1">
    <location>
        <begin position="67"/>
        <end position="140"/>
    </location>
</feature>
<dbReference type="Gene3D" id="3.40.50.300">
    <property type="entry name" value="P-loop containing nucleotide triphosphate hydrolases"/>
    <property type="match status" value="1"/>
</dbReference>
<reference evidence="3" key="1">
    <citation type="submission" date="2018-09" db="EMBL/GenBank/DDBJ databases">
        <authorList>
            <person name="Zhu H."/>
        </authorList>
    </citation>
    <scope>NUCLEOTIDE SEQUENCE [LARGE SCALE GENOMIC DNA]</scope>
    <source>
        <strain evidence="3">K1W22B-1</strain>
    </source>
</reference>
<proteinExistence type="predicted"/>
<sequence>MLTLAMSHPPTLGAGRLLAIDGPSGSGKSTLAAAIAELAQTSTVVHLDDMYAGWSGLPRLAESLAGLLLPLAAGHPGQFRRYDWRADDWAEDVFVAPTSLLVLEGVGSGSRRFAELITTLVWLDVSPEVGLARAIDRDGAAYEEQLRAWQRDEAMHYAVDAARERADIVLG</sequence>
<keyword evidence="3" id="KW-1185">Reference proteome</keyword>